<dbReference type="FunFam" id="3.30.2160.10:FF:000002">
    <property type="entry name" value="Putative Ubiquitin-protein ligase E3C"/>
    <property type="match status" value="1"/>
</dbReference>
<keyword evidence="11" id="KW-1185">Reference proteome</keyword>
<evidence type="ECO:0000256" key="5">
    <source>
        <dbReference type="ARBA" id="ARBA00022786"/>
    </source>
</evidence>
<gene>
    <name evidence="10" type="ORF">CXB51_002441</name>
</gene>
<feature type="domain" description="HECT" evidence="9">
    <location>
        <begin position="792"/>
        <end position="1156"/>
    </location>
</feature>
<dbReference type="GO" id="GO:0000209">
    <property type="term" value="P:protein polyubiquitination"/>
    <property type="evidence" value="ECO:0007669"/>
    <property type="project" value="InterPro"/>
</dbReference>
<dbReference type="PANTHER" id="PTHR45700:SF2">
    <property type="entry name" value="UBIQUITIN-PROTEIN LIGASE E3C"/>
    <property type="match status" value="1"/>
</dbReference>
<evidence type="ECO:0000259" key="9">
    <source>
        <dbReference type="PROSITE" id="PS50237"/>
    </source>
</evidence>
<dbReference type="PROSITE" id="PS50237">
    <property type="entry name" value="HECT"/>
    <property type="match status" value="1"/>
</dbReference>
<evidence type="ECO:0000313" key="10">
    <source>
        <dbReference type="EMBL" id="KAG8504109.1"/>
    </source>
</evidence>
<dbReference type="AlphaFoldDB" id="A0A8J6A2S9"/>
<evidence type="ECO:0000256" key="2">
    <source>
        <dbReference type="ARBA" id="ARBA00004906"/>
    </source>
</evidence>
<dbReference type="EC" id="2.3.2.26" evidence="3"/>
<comment type="catalytic activity">
    <reaction evidence="1">
        <text>S-ubiquitinyl-[E2 ubiquitin-conjugating enzyme]-L-cysteine + [acceptor protein]-L-lysine = [E2 ubiquitin-conjugating enzyme]-L-cysteine + N(6)-ubiquitinyl-[acceptor protein]-L-lysine.</text>
        <dbReference type="EC" id="2.3.2.26"/>
    </reaction>
</comment>
<sequence>MEEPRKQQVSLRGASTREISRDALLEKVSQEREHRNYARKAASASIFIQKVWRSYGETRKVAMKFQEEWESLVKYLAGIMTGELISSSVLRPFIFFITCLSIRQRKILARELKCMQTCFGILLESINSTDSRKNICSLIVGTTKQRRTSMYQMRKLISLCSFILSECDTSHAGSQDIVVLTSLALRFVVVLTDLKSWKIVNDENIGDADAAVKNFVSFMGSCRSGLYASLRRYISRLDTSSSAKVKSIVQTDDKFLISASAITIAIRPFSLTTFNAADCIKFDVHSAAEQYCLYLLTIPWLTQRVPAVLLPALKHKSTLLPCLQLLLTSKDKIVRMMSDIDQFSMDCSPNAVPPIGWALVNIIGLAAGSENDFTHSGALNQGLEYATYVHVVTILADNLLSWLHDAGWNEKGNQNLEGNDGAYEPPASMQENKTTCGSLKTSFIDLFRPVCQQWHLKKLLEKSKTYAYTDESKTKILPPNNLESLANLRLLDIAYFYSYMLRIFAAFNPMIGPLPILNMLSFTPGFLGSLWGVLESSIFLGNSYTIGDANYARSKKLTGKSQVEVDFSDPADDHQVDEDASDVWDVEPLRRGPQGISKDMSCLLHLFCATYSHLLLVLDDIEFYEKQVPFTLEQQQRIASMLNTLVYNGLSCSVGQQNASLMDSAIRCLHLIYERDCRHQFCPPALWLSPARRSRPPIAVAARTHEVVSANIRSEDAVVVHSTGSVITSMPHVFPFQERVQMFREFISMDKVSRRMAGEVAGPGSRSIEIVIRRGHVIEDGFRQLNSLGSRLKSSIHVSFVSECGLPEAGLDYGGLSKEFLTDISKAAFAPEYGLFSQTSTSDRLLIPNAAARFLENGIQMIEFLGRVVGKALYEGILLDYSFSHVFVQKLLGRYSFLDELSTLDPELYRNLMYVKPALHIELIVGQELARYCYGKHYEGNVEDLCLDFTVTEESFGKRHVIELKPGGKDVCVTNANKMQYVHAMAFYKLNRQMLPFSNAFYRGLTDLVSPSWLKLFNASEFNQLLSGGDHDIDVDDLKNNTRYTGGYSDGSRTVKLFWEVMNDFEPKERCMLLKFVTSCSRAPLLGFKYLQPAFTIHKVASDAPLWAAIGGSDVERLPSASTCYNTLKLPTYKRSSTLKAKLRYAINSNAGFELS</sequence>
<comment type="function">
    <text evidence="6">Probable E3 ubiquitin-protein ligase which mediates ubiquitination and subsequent proteasomal degradation of target proteins.</text>
</comment>
<proteinExistence type="inferred from homology"/>
<dbReference type="EMBL" id="JAHUZN010000001">
    <property type="protein sequence ID" value="KAG8504109.1"/>
    <property type="molecule type" value="Genomic_DNA"/>
</dbReference>
<dbReference type="SMART" id="SM00119">
    <property type="entry name" value="HECTc"/>
    <property type="match status" value="1"/>
</dbReference>
<feature type="active site" description="Glycyl thioester intermediate" evidence="8">
    <location>
        <position position="1124"/>
    </location>
</feature>
<organism evidence="10 11">
    <name type="scientific">Gossypium anomalum</name>
    <dbReference type="NCBI Taxonomy" id="47600"/>
    <lineage>
        <taxon>Eukaryota</taxon>
        <taxon>Viridiplantae</taxon>
        <taxon>Streptophyta</taxon>
        <taxon>Embryophyta</taxon>
        <taxon>Tracheophyta</taxon>
        <taxon>Spermatophyta</taxon>
        <taxon>Magnoliopsida</taxon>
        <taxon>eudicotyledons</taxon>
        <taxon>Gunneridae</taxon>
        <taxon>Pentapetalae</taxon>
        <taxon>rosids</taxon>
        <taxon>malvids</taxon>
        <taxon>Malvales</taxon>
        <taxon>Malvaceae</taxon>
        <taxon>Malvoideae</taxon>
        <taxon>Gossypium</taxon>
    </lineage>
</organism>
<dbReference type="Gene3D" id="3.30.2410.10">
    <property type="entry name" value="Hect, E3 ligase catalytic domain"/>
    <property type="match status" value="1"/>
</dbReference>
<dbReference type="SUPFAM" id="SSF56204">
    <property type="entry name" value="Hect, E3 ligase catalytic domain"/>
    <property type="match status" value="1"/>
</dbReference>
<comment type="caution">
    <text evidence="10">The sequence shown here is derived from an EMBL/GenBank/DDBJ whole genome shotgun (WGS) entry which is preliminary data.</text>
</comment>
<comment type="pathway">
    <text evidence="2">Protein modification; protein ubiquitination.</text>
</comment>
<dbReference type="InterPro" id="IPR000569">
    <property type="entry name" value="HECT_dom"/>
</dbReference>
<comment type="similarity">
    <text evidence="7">Belongs to the UPL family.</text>
</comment>
<name>A0A8J6A2S9_9ROSI</name>
<dbReference type="GO" id="GO:0061630">
    <property type="term" value="F:ubiquitin protein ligase activity"/>
    <property type="evidence" value="ECO:0007669"/>
    <property type="project" value="UniProtKB-EC"/>
</dbReference>
<evidence type="ECO:0000256" key="6">
    <source>
        <dbReference type="ARBA" id="ARBA00057703"/>
    </source>
</evidence>
<dbReference type="CDD" id="cd00078">
    <property type="entry name" value="HECTc"/>
    <property type="match status" value="1"/>
</dbReference>
<protein>
    <recommendedName>
        <fullName evidence="3">HECT-type E3 ubiquitin transferase</fullName>
        <ecNumber evidence="3">2.3.2.26</ecNumber>
    </recommendedName>
</protein>
<evidence type="ECO:0000256" key="7">
    <source>
        <dbReference type="ARBA" id="ARBA00061247"/>
    </source>
</evidence>
<dbReference type="FunFam" id="3.30.2410.10:FF:000017">
    <property type="entry name" value="E3 ubiquitin-protein ligase UPL7"/>
    <property type="match status" value="1"/>
</dbReference>
<dbReference type="Proteomes" id="UP000701853">
    <property type="component" value="Chromosome 1"/>
</dbReference>
<keyword evidence="5 8" id="KW-0833">Ubl conjugation pathway</keyword>
<evidence type="ECO:0000256" key="8">
    <source>
        <dbReference type="PROSITE-ProRule" id="PRU00104"/>
    </source>
</evidence>
<keyword evidence="4" id="KW-0808">Transferase</keyword>
<dbReference type="Gene3D" id="3.90.1750.10">
    <property type="entry name" value="Hect, E3 ligase catalytic domains"/>
    <property type="match status" value="1"/>
</dbReference>
<dbReference type="PANTHER" id="PTHR45700">
    <property type="entry name" value="UBIQUITIN-PROTEIN LIGASE E3C"/>
    <property type="match status" value="1"/>
</dbReference>
<dbReference type="InterPro" id="IPR044611">
    <property type="entry name" value="E3A/B/C-like"/>
</dbReference>
<dbReference type="OrthoDB" id="8068875at2759"/>
<evidence type="ECO:0000256" key="4">
    <source>
        <dbReference type="ARBA" id="ARBA00022679"/>
    </source>
</evidence>
<dbReference type="GO" id="GO:0006511">
    <property type="term" value="P:ubiquitin-dependent protein catabolic process"/>
    <property type="evidence" value="ECO:0007669"/>
    <property type="project" value="TreeGrafter"/>
</dbReference>
<reference evidence="10 11" key="1">
    <citation type="journal article" date="2021" name="bioRxiv">
        <title>The Gossypium anomalum genome as a resource for cotton improvement and evolutionary analysis of hybrid incompatibility.</title>
        <authorList>
            <person name="Grover C.E."/>
            <person name="Yuan D."/>
            <person name="Arick M.A."/>
            <person name="Miller E.R."/>
            <person name="Hu G."/>
            <person name="Peterson D.G."/>
            <person name="Wendel J.F."/>
            <person name="Udall J.A."/>
        </authorList>
    </citation>
    <scope>NUCLEOTIDE SEQUENCE [LARGE SCALE GENOMIC DNA]</scope>
    <source>
        <strain evidence="10">JFW-Udall</strain>
        <tissue evidence="10">Leaf</tissue>
    </source>
</reference>
<accession>A0A8J6A2S9</accession>
<dbReference type="Pfam" id="PF00632">
    <property type="entry name" value="HECT"/>
    <property type="match status" value="1"/>
</dbReference>
<evidence type="ECO:0000256" key="1">
    <source>
        <dbReference type="ARBA" id="ARBA00000885"/>
    </source>
</evidence>
<evidence type="ECO:0000313" key="11">
    <source>
        <dbReference type="Proteomes" id="UP000701853"/>
    </source>
</evidence>
<dbReference type="InterPro" id="IPR035983">
    <property type="entry name" value="Hect_E3_ubiquitin_ligase"/>
</dbReference>
<evidence type="ECO:0000256" key="3">
    <source>
        <dbReference type="ARBA" id="ARBA00012485"/>
    </source>
</evidence>
<dbReference type="Gene3D" id="3.30.2160.10">
    <property type="entry name" value="Hect, E3 ligase catalytic domain"/>
    <property type="match status" value="1"/>
</dbReference>